<reference evidence="2" key="1">
    <citation type="journal article" date="2019" name="Int. J. Syst. Evol. Microbiol.">
        <title>The Global Catalogue of Microorganisms (GCM) 10K type strain sequencing project: providing services to taxonomists for standard genome sequencing and annotation.</title>
        <authorList>
            <consortium name="The Broad Institute Genomics Platform"/>
            <consortium name="The Broad Institute Genome Sequencing Center for Infectious Disease"/>
            <person name="Wu L."/>
            <person name="Ma J."/>
        </authorList>
    </citation>
    <scope>NUCLEOTIDE SEQUENCE [LARGE SCALE GENOMIC DNA]</scope>
    <source>
        <strain evidence="2">NBRC 105830</strain>
    </source>
</reference>
<name>A0ABQ6HQV5_9MICO</name>
<protein>
    <submittedName>
        <fullName evidence="1">Uncharacterized protein</fullName>
    </submittedName>
</protein>
<dbReference type="EMBL" id="BSUJ01000001">
    <property type="protein sequence ID" value="GMA20848.1"/>
    <property type="molecule type" value="Genomic_DNA"/>
</dbReference>
<gene>
    <name evidence="1" type="ORF">GCM10025862_28690</name>
</gene>
<evidence type="ECO:0000313" key="2">
    <source>
        <dbReference type="Proteomes" id="UP001157109"/>
    </source>
</evidence>
<comment type="caution">
    <text evidence="1">The sequence shown here is derived from an EMBL/GenBank/DDBJ whole genome shotgun (WGS) entry which is preliminary data.</text>
</comment>
<evidence type="ECO:0000313" key="1">
    <source>
        <dbReference type="EMBL" id="GMA20848.1"/>
    </source>
</evidence>
<sequence length="219" mass="22244">MTTTTALATEVALVAGVDAAAQTLAQADLQAGAVAQALLASGMDPGGLAVLTHVVGAADHYPHVALSVRTERPLGAGLLLHIAETLAVADLSHAEQAEEIGLGSEGRTLGLPALARGALAAADELLHGSGGRAVCFPGGADLPEVLTVCELLDRSAIDEVRLLGGASEDWQAGPDARIRTRGHVRPCVRAGRLVLDVQPAADALVPFESPNPTPCCAFH</sequence>
<proteinExistence type="predicted"/>
<dbReference type="RefSeq" id="WP_241441208.1">
    <property type="nucleotide sequence ID" value="NZ_BSUJ01000001.1"/>
</dbReference>
<dbReference type="Proteomes" id="UP001157109">
    <property type="component" value="Unassembled WGS sequence"/>
</dbReference>
<organism evidence="1 2">
    <name type="scientific">Arsenicicoccus piscis</name>
    <dbReference type="NCBI Taxonomy" id="673954"/>
    <lineage>
        <taxon>Bacteria</taxon>
        <taxon>Bacillati</taxon>
        <taxon>Actinomycetota</taxon>
        <taxon>Actinomycetes</taxon>
        <taxon>Micrococcales</taxon>
        <taxon>Intrasporangiaceae</taxon>
        <taxon>Arsenicicoccus</taxon>
    </lineage>
</organism>
<accession>A0ABQ6HQV5</accession>
<keyword evidence="2" id="KW-1185">Reference proteome</keyword>